<comment type="similarity">
    <text evidence="1">Belongs to the glycosyltransferase 28 family.</text>
</comment>
<evidence type="ECO:0000256" key="2">
    <source>
        <dbReference type="ARBA" id="ARBA00022676"/>
    </source>
</evidence>
<gene>
    <name evidence="6" type="ORF">Alo02nite_63620</name>
    <name evidence="7" type="ORF">BJ964_009419</name>
</gene>
<dbReference type="InterPro" id="IPR010610">
    <property type="entry name" value="EryCIII-like_C"/>
</dbReference>
<keyword evidence="3 7" id="KW-0808">Transferase</keyword>
<dbReference type="InterPro" id="IPR002213">
    <property type="entry name" value="UDP_glucos_trans"/>
</dbReference>
<dbReference type="RefSeq" id="WP_188126684.1">
    <property type="nucleotide sequence ID" value="NZ_BOMP01000106.1"/>
</dbReference>
<dbReference type="EMBL" id="JACHNC010000001">
    <property type="protein sequence ID" value="MBB4755258.1"/>
    <property type="molecule type" value="Genomic_DNA"/>
</dbReference>
<dbReference type="SUPFAM" id="SSF53756">
    <property type="entry name" value="UDP-Glycosyltransferase/glycogen phosphorylase"/>
    <property type="match status" value="1"/>
</dbReference>
<evidence type="ECO:0000259" key="5">
    <source>
        <dbReference type="Pfam" id="PF21036"/>
    </source>
</evidence>
<reference evidence="6 9" key="2">
    <citation type="submission" date="2021-01" db="EMBL/GenBank/DDBJ databases">
        <title>Whole genome shotgun sequence of Actinoplanes lobatus NBRC 12513.</title>
        <authorList>
            <person name="Komaki H."/>
            <person name="Tamura T."/>
        </authorList>
    </citation>
    <scope>NUCLEOTIDE SEQUENCE [LARGE SCALE GENOMIC DNA]</scope>
    <source>
        <strain evidence="6 9">NBRC 12513</strain>
    </source>
</reference>
<protein>
    <submittedName>
        <fullName evidence="6">Glycosyl transferase</fullName>
    </submittedName>
    <submittedName>
        <fullName evidence="7">UDP:flavonoid glycosyltransferase YjiC (YdhE family)</fullName>
    </submittedName>
</protein>
<organism evidence="7 8">
    <name type="scientific">Actinoplanes lobatus</name>
    <dbReference type="NCBI Taxonomy" id="113568"/>
    <lineage>
        <taxon>Bacteria</taxon>
        <taxon>Bacillati</taxon>
        <taxon>Actinomycetota</taxon>
        <taxon>Actinomycetes</taxon>
        <taxon>Micromonosporales</taxon>
        <taxon>Micromonosporaceae</taxon>
        <taxon>Actinoplanes</taxon>
    </lineage>
</organism>
<feature type="domain" description="Erythromycin biosynthesis protein CIII-like C-terminal" evidence="4">
    <location>
        <begin position="221"/>
        <end position="354"/>
    </location>
</feature>
<dbReference type="Pfam" id="PF06722">
    <property type="entry name" value="EryCIII-like_C"/>
    <property type="match status" value="1"/>
</dbReference>
<evidence type="ECO:0000313" key="8">
    <source>
        <dbReference type="Proteomes" id="UP000590511"/>
    </source>
</evidence>
<dbReference type="PANTHER" id="PTHR48050:SF13">
    <property type="entry name" value="STEROL 3-BETA-GLUCOSYLTRANSFERASE UGT80A2"/>
    <property type="match status" value="1"/>
</dbReference>
<evidence type="ECO:0000313" key="9">
    <source>
        <dbReference type="Proteomes" id="UP000631312"/>
    </source>
</evidence>
<sequence>MRVLFVSAPLTGHAFPLVPLARAVREAGHEVLLATAGDGLRADLPVRDVAPGFRFGAVAAATMVRHPLLIRSELAGTGGTRMVGHLFGAVNDRLIPGVLAAARQWRPDRIVYEPLAAAGAVAAAAEDVPGILHENSLYDGPVLLAATRLRGRPALAAPAAVIRIAPASVAGRGLHLPMRPIPHTGGEPLPAWLAEPPRRPRVLVSRSTVAQPGPDRLMSRVAAAAESVDADVVLVRPDRRAAARTLPPNVRTTGWIPIATALAAGAAIVHHGGAGTCLAALTAGVPQLIVRGAGDRRHNAELVAARGAGIATDERDITPELLTRLITDPVVAAAAREVSAEIAAMPPPEQLIEAIRQAGR</sequence>
<keyword evidence="2" id="KW-0328">Glycosyltransferase</keyword>
<dbReference type="AlphaFoldDB" id="A0A7W7HR95"/>
<feature type="domain" description="Erythromycin biosynthesis protein CIII-like N-terminal" evidence="5">
    <location>
        <begin position="23"/>
        <end position="133"/>
    </location>
</feature>
<name>A0A7W7HR95_9ACTN</name>
<dbReference type="Gene3D" id="3.40.50.2000">
    <property type="entry name" value="Glycogen Phosphorylase B"/>
    <property type="match status" value="2"/>
</dbReference>
<dbReference type="Proteomes" id="UP000590511">
    <property type="component" value="Unassembled WGS sequence"/>
</dbReference>
<evidence type="ECO:0000313" key="6">
    <source>
        <dbReference type="EMBL" id="GIE43464.1"/>
    </source>
</evidence>
<proteinExistence type="inferred from homology"/>
<dbReference type="GO" id="GO:0008194">
    <property type="term" value="F:UDP-glycosyltransferase activity"/>
    <property type="evidence" value="ECO:0007669"/>
    <property type="project" value="InterPro"/>
</dbReference>
<dbReference type="CDD" id="cd03784">
    <property type="entry name" value="GT1_Gtf-like"/>
    <property type="match status" value="1"/>
</dbReference>
<comment type="caution">
    <text evidence="7">The sequence shown here is derived from an EMBL/GenBank/DDBJ whole genome shotgun (WGS) entry which is preliminary data.</text>
</comment>
<keyword evidence="9" id="KW-1185">Reference proteome</keyword>
<reference evidence="7 8" key="1">
    <citation type="submission" date="2020-08" db="EMBL/GenBank/DDBJ databases">
        <title>Sequencing the genomes of 1000 actinobacteria strains.</title>
        <authorList>
            <person name="Klenk H.-P."/>
        </authorList>
    </citation>
    <scope>NUCLEOTIDE SEQUENCE [LARGE SCALE GENOMIC DNA]</scope>
    <source>
        <strain evidence="7 8">DSM 43150</strain>
    </source>
</reference>
<dbReference type="InterPro" id="IPR050426">
    <property type="entry name" value="Glycosyltransferase_28"/>
</dbReference>
<evidence type="ECO:0000256" key="3">
    <source>
        <dbReference type="ARBA" id="ARBA00022679"/>
    </source>
</evidence>
<evidence type="ECO:0000313" key="7">
    <source>
        <dbReference type="EMBL" id="MBB4755258.1"/>
    </source>
</evidence>
<accession>A0A7W7HR95</accession>
<dbReference type="Proteomes" id="UP000631312">
    <property type="component" value="Unassembled WGS sequence"/>
</dbReference>
<dbReference type="GO" id="GO:0016758">
    <property type="term" value="F:hexosyltransferase activity"/>
    <property type="evidence" value="ECO:0007669"/>
    <property type="project" value="UniProtKB-ARBA"/>
</dbReference>
<evidence type="ECO:0000256" key="1">
    <source>
        <dbReference type="ARBA" id="ARBA00006962"/>
    </source>
</evidence>
<dbReference type="InterPro" id="IPR048284">
    <property type="entry name" value="EryCIII-like_N"/>
</dbReference>
<dbReference type="EMBL" id="BOMP01000106">
    <property type="protein sequence ID" value="GIE43464.1"/>
    <property type="molecule type" value="Genomic_DNA"/>
</dbReference>
<dbReference type="PANTHER" id="PTHR48050">
    <property type="entry name" value="STEROL 3-BETA-GLUCOSYLTRANSFERASE"/>
    <property type="match status" value="1"/>
</dbReference>
<dbReference type="GO" id="GO:0017000">
    <property type="term" value="P:antibiotic biosynthetic process"/>
    <property type="evidence" value="ECO:0007669"/>
    <property type="project" value="UniProtKB-ARBA"/>
</dbReference>
<evidence type="ECO:0000259" key="4">
    <source>
        <dbReference type="Pfam" id="PF06722"/>
    </source>
</evidence>
<dbReference type="Pfam" id="PF21036">
    <property type="entry name" value="EryCIII-like_N"/>
    <property type="match status" value="1"/>
</dbReference>